<feature type="transmembrane region" description="Helical" evidence="13">
    <location>
        <begin position="195"/>
        <end position="213"/>
    </location>
</feature>
<dbReference type="RefSeq" id="WP_377360774.1">
    <property type="nucleotide sequence ID" value="NZ_JBHTCM010000028.1"/>
</dbReference>
<name>A0ABW2L0W5_9PROT</name>
<evidence type="ECO:0000256" key="8">
    <source>
        <dbReference type="ARBA" id="ARBA00022927"/>
    </source>
</evidence>
<evidence type="ECO:0000313" key="15">
    <source>
        <dbReference type="EMBL" id="MFC7335240.1"/>
    </source>
</evidence>
<keyword evidence="16" id="KW-1185">Reference proteome</keyword>
<evidence type="ECO:0000256" key="7">
    <source>
        <dbReference type="ARBA" id="ARBA00022795"/>
    </source>
</evidence>
<dbReference type="InterPro" id="IPR029025">
    <property type="entry name" value="T3SS_substrate_exporter_C"/>
</dbReference>
<keyword evidence="15" id="KW-0969">Cilium</keyword>
<evidence type="ECO:0000256" key="11">
    <source>
        <dbReference type="ARBA" id="ARBA00023225"/>
    </source>
</evidence>
<dbReference type="Pfam" id="PF01312">
    <property type="entry name" value="Bac_export_2"/>
    <property type="match status" value="1"/>
</dbReference>
<organism evidence="15 16">
    <name type="scientific">Rhodocista pekingensis</name>
    <dbReference type="NCBI Taxonomy" id="201185"/>
    <lineage>
        <taxon>Bacteria</taxon>
        <taxon>Pseudomonadati</taxon>
        <taxon>Pseudomonadota</taxon>
        <taxon>Alphaproteobacteria</taxon>
        <taxon>Rhodospirillales</taxon>
        <taxon>Azospirillaceae</taxon>
        <taxon>Rhodocista</taxon>
    </lineage>
</organism>
<dbReference type="PANTHER" id="PTHR30531">
    <property type="entry name" value="FLAGELLAR BIOSYNTHETIC PROTEIN FLHB"/>
    <property type="match status" value="1"/>
</dbReference>
<evidence type="ECO:0000256" key="2">
    <source>
        <dbReference type="ARBA" id="ARBA00010690"/>
    </source>
</evidence>
<keyword evidence="15" id="KW-0966">Cell projection</keyword>
<feature type="region of interest" description="Disordered" evidence="14">
    <location>
        <begin position="1"/>
        <end position="25"/>
    </location>
</feature>
<dbReference type="EMBL" id="JBHTCM010000028">
    <property type="protein sequence ID" value="MFC7335240.1"/>
    <property type="molecule type" value="Genomic_DNA"/>
</dbReference>
<evidence type="ECO:0000256" key="3">
    <source>
        <dbReference type="ARBA" id="ARBA00021622"/>
    </source>
</evidence>
<evidence type="ECO:0000256" key="12">
    <source>
        <dbReference type="ARBA" id="ARBA00025078"/>
    </source>
</evidence>
<keyword evidence="10 13" id="KW-0472">Membrane</keyword>
<dbReference type="NCBIfam" id="TIGR00328">
    <property type="entry name" value="flhB"/>
    <property type="match status" value="1"/>
</dbReference>
<proteinExistence type="inferred from homology"/>
<dbReference type="InterPro" id="IPR006136">
    <property type="entry name" value="FlhB"/>
</dbReference>
<keyword evidence="8 13" id="KW-0653">Protein transport</keyword>
<keyword evidence="9 13" id="KW-1133">Transmembrane helix</keyword>
<dbReference type="SUPFAM" id="SSF160544">
    <property type="entry name" value="EscU C-terminal domain-like"/>
    <property type="match status" value="1"/>
</dbReference>
<dbReference type="PANTHER" id="PTHR30531:SF12">
    <property type="entry name" value="FLAGELLAR BIOSYNTHETIC PROTEIN FLHB"/>
    <property type="match status" value="1"/>
</dbReference>
<keyword evidence="5 13" id="KW-1003">Cell membrane</keyword>
<dbReference type="Gene3D" id="6.10.250.2080">
    <property type="match status" value="1"/>
</dbReference>
<gene>
    <name evidence="13 15" type="primary">flhB</name>
    <name evidence="15" type="ORF">ACFQPS_18885</name>
</gene>
<evidence type="ECO:0000256" key="5">
    <source>
        <dbReference type="ARBA" id="ARBA00022475"/>
    </source>
</evidence>
<evidence type="ECO:0000256" key="13">
    <source>
        <dbReference type="RuleBase" id="RU364091"/>
    </source>
</evidence>
<keyword evidence="6 13" id="KW-0812">Transmembrane</keyword>
<dbReference type="PRINTS" id="PR00950">
    <property type="entry name" value="TYPE3IMSPROT"/>
</dbReference>
<keyword evidence="15" id="KW-0282">Flagellum</keyword>
<keyword evidence="7 13" id="KW-1005">Bacterial flagellum biogenesis</keyword>
<sequence length="377" mass="41068">MSERPEESQKTEEPTQRKLDEARRKGDVPFSREVGSMMLVLAGVVLVGGLGSWMGGRLTDDLLPLVENPGDFPLQTPADAFRLLAWLGGEVGMVLLPAAAILIAAVLLGAIGQNGIVFTTERLKPKLERISPIAGLRRLVSLRTLVEFLKGLAKVAAVGAALLVVLEPELHRIEALTLTDVAALPELLTSVLTRLLLATLVASIAIALLDLVWQQVSWRRQQRMTLQELKEEFRQAEGDPHVKARISQLRRERARQRMFSDIPRATVVITNPTHFAVALRYDLSEAPAPVCLAKGMDLVARRIREAAVEHKVPVVENPPLARALHKSVEIGEEVQPEHYMAVAEVISYVVGLQARARGGAPQPPGQPPAPPPGPAPR</sequence>
<evidence type="ECO:0000256" key="9">
    <source>
        <dbReference type="ARBA" id="ARBA00022989"/>
    </source>
</evidence>
<feature type="transmembrane region" description="Helical" evidence="13">
    <location>
        <begin position="34"/>
        <end position="55"/>
    </location>
</feature>
<dbReference type="Gene3D" id="3.40.1690.10">
    <property type="entry name" value="secretion proteins EscU"/>
    <property type="match status" value="1"/>
</dbReference>
<feature type="region of interest" description="Disordered" evidence="14">
    <location>
        <begin position="356"/>
        <end position="377"/>
    </location>
</feature>
<keyword evidence="11 13" id="KW-1006">Bacterial flagellum protein export</keyword>
<comment type="subcellular location">
    <subcellularLocation>
        <location evidence="1">Cell membrane</location>
        <topology evidence="1">Multi-pass membrane protein</topology>
    </subcellularLocation>
</comment>
<evidence type="ECO:0000256" key="10">
    <source>
        <dbReference type="ARBA" id="ARBA00023136"/>
    </source>
</evidence>
<comment type="caution">
    <text evidence="15">The sequence shown here is derived from an EMBL/GenBank/DDBJ whole genome shotgun (WGS) entry which is preliminary data.</text>
</comment>
<evidence type="ECO:0000313" key="16">
    <source>
        <dbReference type="Proteomes" id="UP001596456"/>
    </source>
</evidence>
<protein>
    <recommendedName>
        <fullName evidence="3 13">Flagellar biosynthetic protein FlhB</fullName>
    </recommendedName>
</protein>
<feature type="transmembrane region" description="Helical" evidence="13">
    <location>
        <begin position="140"/>
        <end position="166"/>
    </location>
</feature>
<accession>A0ABW2L0W5</accession>
<evidence type="ECO:0000256" key="14">
    <source>
        <dbReference type="SAM" id="MobiDB-lite"/>
    </source>
</evidence>
<reference evidence="16" key="1">
    <citation type="journal article" date="2019" name="Int. J. Syst. Evol. Microbiol.">
        <title>The Global Catalogue of Microorganisms (GCM) 10K type strain sequencing project: providing services to taxonomists for standard genome sequencing and annotation.</title>
        <authorList>
            <consortium name="The Broad Institute Genomics Platform"/>
            <consortium name="The Broad Institute Genome Sequencing Center for Infectious Disease"/>
            <person name="Wu L."/>
            <person name="Ma J."/>
        </authorList>
    </citation>
    <scope>NUCLEOTIDE SEQUENCE [LARGE SCALE GENOMIC DNA]</scope>
    <source>
        <strain evidence="16">CGMCC 1.16275</strain>
    </source>
</reference>
<feature type="compositionally biased region" description="Pro residues" evidence="14">
    <location>
        <begin position="361"/>
        <end position="377"/>
    </location>
</feature>
<dbReference type="Proteomes" id="UP001596456">
    <property type="component" value="Unassembled WGS sequence"/>
</dbReference>
<comment type="function">
    <text evidence="12 13">Required for formation of the rod structure in the basal body of the flagellar apparatus. Together with FliI and FliH, may constitute the export apparatus of flagellin.</text>
</comment>
<feature type="transmembrane region" description="Helical" evidence="13">
    <location>
        <begin position="94"/>
        <end position="119"/>
    </location>
</feature>
<dbReference type="InterPro" id="IPR006135">
    <property type="entry name" value="T3SS_substrate_exporter"/>
</dbReference>
<comment type="similarity">
    <text evidence="2 13">Belongs to the type III secretion exporter family.</text>
</comment>
<evidence type="ECO:0000256" key="4">
    <source>
        <dbReference type="ARBA" id="ARBA00022448"/>
    </source>
</evidence>
<evidence type="ECO:0000256" key="6">
    <source>
        <dbReference type="ARBA" id="ARBA00022692"/>
    </source>
</evidence>
<keyword evidence="4 13" id="KW-0813">Transport</keyword>
<evidence type="ECO:0000256" key="1">
    <source>
        <dbReference type="ARBA" id="ARBA00004651"/>
    </source>
</evidence>